<protein>
    <submittedName>
        <fullName evidence="2">Plasmid stabilization system protein ParE</fullName>
    </submittedName>
</protein>
<name>A0A7Y9IS56_9BURK</name>
<gene>
    <name evidence="2" type="ORF">FHW18_001106</name>
</gene>
<proteinExistence type="predicted"/>
<organism evidence="2 3">
    <name type="scientific">Pigmentiphaga litoralis</name>
    <dbReference type="NCBI Taxonomy" id="516702"/>
    <lineage>
        <taxon>Bacteria</taxon>
        <taxon>Pseudomonadati</taxon>
        <taxon>Pseudomonadota</taxon>
        <taxon>Betaproteobacteria</taxon>
        <taxon>Burkholderiales</taxon>
        <taxon>Alcaligenaceae</taxon>
        <taxon>Pigmentiphaga</taxon>
    </lineage>
</organism>
<dbReference type="EMBL" id="JACBYR010000001">
    <property type="protein sequence ID" value="NYE81835.1"/>
    <property type="molecule type" value="Genomic_DNA"/>
</dbReference>
<sequence>MNYQVRFTQEAERDLLRLYDFILERDEGNEVIADRALDAVRHGIAHLSLAPFNCRKAYPGKNPYLRELIVPFGSSGYVALFEIEPHGIVTVLALRHQREDDLF</sequence>
<accession>A0A7Y9IS56</accession>
<dbReference type="InterPro" id="IPR035093">
    <property type="entry name" value="RelE/ParE_toxin_dom_sf"/>
</dbReference>
<reference evidence="2 3" key="1">
    <citation type="submission" date="2020-07" db="EMBL/GenBank/DDBJ databases">
        <title>Genomic Encyclopedia of Type Strains, Phase IV (KMG-V): Genome sequencing to study the core and pangenomes of soil and plant-associated prokaryotes.</title>
        <authorList>
            <person name="Whitman W."/>
        </authorList>
    </citation>
    <scope>NUCLEOTIDE SEQUENCE [LARGE SCALE GENOMIC DNA]</scope>
    <source>
        <strain evidence="2 3">SAS40</strain>
    </source>
</reference>
<dbReference type="RefSeq" id="WP_179584157.1">
    <property type="nucleotide sequence ID" value="NZ_JACBYR010000001.1"/>
</dbReference>
<dbReference type="Pfam" id="PF05016">
    <property type="entry name" value="ParE_toxin"/>
    <property type="match status" value="1"/>
</dbReference>
<dbReference type="InterPro" id="IPR007712">
    <property type="entry name" value="RelE/ParE_toxin"/>
</dbReference>
<dbReference type="Gene3D" id="3.30.2310.20">
    <property type="entry name" value="RelE-like"/>
    <property type="match status" value="1"/>
</dbReference>
<comment type="caution">
    <text evidence="2">The sequence shown here is derived from an EMBL/GenBank/DDBJ whole genome shotgun (WGS) entry which is preliminary data.</text>
</comment>
<evidence type="ECO:0000313" key="2">
    <source>
        <dbReference type="EMBL" id="NYE81835.1"/>
    </source>
</evidence>
<dbReference type="AlphaFoldDB" id="A0A7Y9IS56"/>
<dbReference type="Proteomes" id="UP000542125">
    <property type="component" value="Unassembled WGS sequence"/>
</dbReference>
<evidence type="ECO:0000256" key="1">
    <source>
        <dbReference type="ARBA" id="ARBA00022649"/>
    </source>
</evidence>
<keyword evidence="3" id="KW-1185">Reference proteome</keyword>
<keyword evidence="1" id="KW-1277">Toxin-antitoxin system</keyword>
<evidence type="ECO:0000313" key="3">
    <source>
        <dbReference type="Proteomes" id="UP000542125"/>
    </source>
</evidence>